<keyword evidence="4" id="KW-0547">Nucleotide-binding</keyword>
<dbReference type="EMBL" id="QETA01000007">
    <property type="protein sequence ID" value="PWF21544.1"/>
    <property type="molecule type" value="Genomic_DNA"/>
</dbReference>
<keyword evidence="3" id="KW-1003">Cell membrane</keyword>
<feature type="domain" description="ABC transporter" evidence="6">
    <location>
        <begin position="6"/>
        <end position="257"/>
    </location>
</feature>
<evidence type="ECO:0000256" key="2">
    <source>
        <dbReference type="ARBA" id="ARBA00022448"/>
    </source>
</evidence>
<keyword evidence="8" id="KW-1185">Reference proteome</keyword>
<dbReference type="GO" id="GO:0015833">
    <property type="term" value="P:peptide transport"/>
    <property type="evidence" value="ECO:0007669"/>
    <property type="project" value="InterPro"/>
</dbReference>
<dbReference type="Gene3D" id="3.40.50.300">
    <property type="entry name" value="P-loop containing nucleotide triphosphate hydrolases"/>
    <property type="match status" value="1"/>
</dbReference>
<dbReference type="GO" id="GO:0055085">
    <property type="term" value="P:transmembrane transport"/>
    <property type="evidence" value="ECO:0007669"/>
    <property type="project" value="UniProtKB-ARBA"/>
</dbReference>
<dbReference type="InterPro" id="IPR017871">
    <property type="entry name" value="ABC_transporter-like_CS"/>
</dbReference>
<dbReference type="RefSeq" id="WP_109062887.1">
    <property type="nucleotide sequence ID" value="NZ_QETA01000007.1"/>
</dbReference>
<keyword evidence="2" id="KW-0813">Transport</keyword>
<evidence type="ECO:0000256" key="1">
    <source>
        <dbReference type="ARBA" id="ARBA00005417"/>
    </source>
</evidence>
<gene>
    <name evidence="7" type="ORF">DD235_14940</name>
</gene>
<dbReference type="Pfam" id="PF00005">
    <property type="entry name" value="ABC_tran"/>
    <property type="match status" value="1"/>
</dbReference>
<evidence type="ECO:0000256" key="5">
    <source>
        <dbReference type="ARBA" id="ARBA00022840"/>
    </source>
</evidence>
<evidence type="ECO:0000256" key="3">
    <source>
        <dbReference type="ARBA" id="ARBA00022475"/>
    </source>
</evidence>
<dbReference type="GO" id="GO:0016887">
    <property type="term" value="F:ATP hydrolysis activity"/>
    <property type="evidence" value="ECO:0007669"/>
    <property type="project" value="InterPro"/>
</dbReference>
<dbReference type="SMART" id="SM00382">
    <property type="entry name" value="AAA"/>
    <property type="match status" value="1"/>
</dbReference>
<organism evidence="7 8">
    <name type="scientific">Corticimicrobacter populi</name>
    <dbReference type="NCBI Taxonomy" id="2175229"/>
    <lineage>
        <taxon>Bacteria</taxon>
        <taxon>Pseudomonadati</taxon>
        <taxon>Pseudomonadota</taxon>
        <taxon>Betaproteobacteria</taxon>
        <taxon>Burkholderiales</taxon>
        <taxon>Alcaligenaceae</taxon>
        <taxon>Corticimicrobacter</taxon>
    </lineage>
</organism>
<dbReference type="PANTHER" id="PTHR43776:SF7">
    <property type="entry name" value="D,D-DIPEPTIDE TRANSPORT ATP-BINDING PROTEIN DDPF-RELATED"/>
    <property type="match status" value="1"/>
</dbReference>
<evidence type="ECO:0000313" key="8">
    <source>
        <dbReference type="Proteomes" id="UP000245212"/>
    </source>
</evidence>
<dbReference type="Proteomes" id="UP000245212">
    <property type="component" value="Unassembled WGS sequence"/>
</dbReference>
<evidence type="ECO:0000259" key="6">
    <source>
        <dbReference type="PROSITE" id="PS50893"/>
    </source>
</evidence>
<dbReference type="PROSITE" id="PS50893">
    <property type="entry name" value="ABC_TRANSPORTER_2"/>
    <property type="match status" value="1"/>
</dbReference>
<sequence>MSTPILQVDGLSKTFVTRRTLLGRPRETVQAVRDVSLVVEAGTTLAVVGESGSGKSTLGRCITALERADAGRVQLAGFDVPGLHGRDEMLRFRRCVQTIFQDPYSSLNPRRRVGDAIMDGMAIHRLHTPRERQDRMVALLQRVGLSPDHARRYPHQFSGGQRQRIAIARALALEPAFIVADEAVSALDVSIKAQVLDLMADLQAEHGLTYLFISHDLGVVRHFADRVAIMEAGRLVEEGQTDQIFEAPAQAYTQRLIAAVPRPDPTRRRFWRNAEQVE</sequence>
<evidence type="ECO:0000256" key="4">
    <source>
        <dbReference type="ARBA" id="ARBA00022741"/>
    </source>
</evidence>
<keyword evidence="5 7" id="KW-0067">ATP-binding</keyword>
<reference evidence="8" key="1">
    <citation type="submission" date="2018-05" db="EMBL/GenBank/DDBJ databases">
        <authorList>
            <person name="Li Y."/>
        </authorList>
    </citation>
    <scope>NUCLEOTIDE SEQUENCE [LARGE SCALE GENOMIC DNA]</scope>
    <source>
        <strain evidence="8">3d-2-2</strain>
    </source>
</reference>
<accession>A0A2V1JYG5</accession>
<protein>
    <submittedName>
        <fullName evidence="7">ABC transporter ATP-binding protein</fullName>
    </submittedName>
</protein>
<dbReference type="InterPro" id="IPR027417">
    <property type="entry name" value="P-loop_NTPase"/>
</dbReference>
<dbReference type="GO" id="GO:0005524">
    <property type="term" value="F:ATP binding"/>
    <property type="evidence" value="ECO:0007669"/>
    <property type="project" value="UniProtKB-KW"/>
</dbReference>
<proteinExistence type="inferred from homology"/>
<dbReference type="PROSITE" id="PS00211">
    <property type="entry name" value="ABC_TRANSPORTER_1"/>
    <property type="match status" value="1"/>
</dbReference>
<dbReference type="CDD" id="cd03257">
    <property type="entry name" value="ABC_NikE_OppD_transporters"/>
    <property type="match status" value="1"/>
</dbReference>
<dbReference type="FunFam" id="3.40.50.300:FF:000016">
    <property type="entry name" value="Oligopeptide ABC transporter ATP-binding component"/>
    <property type="match status" value="1"/>
</dbReference>
<dbReference type="PANTHER" id="PTHR43776">
    <property type="entry name" value="TRANSPORT ATP-BINDING PROTEIN"/>
    <property type="match status" value="1"/>
</dbReference>
<dbReference type="InterPro" id="IPR013563">
    <property type="entry name" value="Oligopep_ABC_C"/>
</dbReference>
<comment type="similarity">
    <text evidence="1">Belongs to the ABC transporter superfamily.</text>
</comment>
<dbReference type="SUPFAM" id="SSF52540">
    <property type="entry name" value="P-loop containing nucleoside triphosphate hydrolases"/>
    <property type="match status" value="1"/>
</dbReference>
<name>A0A2V1JYG5_9BURK</name>
<keyword evidence="3" id="KW-0472">Membrane</keyword>
<comment type="caution">
    <text evidence="7">The sequence shown here is derived from an EMBL/GenBank/DDBJ whole genome shotgun (WGS) entry which is preliminary data.</text>
</comment>
<dbReference type="Pfam" id="PF08352">
    <property type="entry name" value="oligo_HPY"/>
    <property type="match status" value="1"/>
</dbReference>
<dbReference type="InterPro" id="IPR003593">
    <property type="entry name" value="AAA+_ATPase"/>
</dbReference>
<dbReference type="AlphaFoldDB" id="A0A2V1JYG5"/>
<dbReference type="InterPro" id="IPR050319">
    <property type="entry name" value="ABC_transp_ATP-bind"/>
</dbReference>
<dbReference type="InterPro" id="IPR003439">
    <property type="entry name" value="ABC_transporter-like_ATP-bd"/>
</dbReference>
<evidence type="ECO:0000313" key="7">
    <source>
        <dbReference type="EMBL" id="PWF21544.1"/>
    </source>
</evidence>